<feature type="compositionally biased region" description="Polar residues" evidence="1">
    <location>
        <begin position="36"/>
        <end position="47"/>
    </location>
</feature>
<evidence type="ECO:0000256" key="1">
    <source>
        <dbReference type="SAM" id="MobiDB-lite"/>
    </source>
</evidence>
<dbReference type="EMBL" id="MG450654">
    <property type="protein sequence ID" value="ATW62725.1"/>
    <property type="molecule type" value="Genomic_DNA"/>
</dbReference>
<evidence type="ECO:0000313" key="2">
    <source>
        <dbReference type="EMBL" id="ATW62725.1"/>
    </source>
</evidence>
<feature type="compositionally biased region" description="Gly residues" evidence="1">
    <location>
        <begin position="48"/>
        <end position="57"/>
    </location>
</feature>
<sequence length="57" mass="5889">MVSYQIWLFSAAAILTLLAMEPLLPLVHLGEEQANPSLVATPGNASSNGGGDSPNHS</sequence>
<dbReference type="Proteomes" id="UP000274731">
    <property type="component" value="Segment"/>
</dbReference>
<accession>A0A3G1L3G7</accession>
<evidence type="ECO:0000313" key="3">
    <source>
        <dbReference type="Proteomes" id="UP000274731"/>
    </source>
</evidence>
<protein>
    <submittedName>
        <fullName evidence="2">Uncharacterized protein</fullName>
    </submittedName>
</protein>
<keyword evidence="3" id="KW-1185">Reference proteome</keyword>
<name>A0A3G1L3G7_9CAUD</name>
<proteinExistence type="predicted"/>
<reference evidence="2 3" key="1">
    <citation type="journal article" date="2018" name="Environ. Microbiol.">
        <title>Novel phage-host interactions and evolution as revealed by a cyanomyovirus isolated from an estuarine environment.</title>
        <authorList>
            <person name="Xu Y."/>
            <person name="Zhang R."/>
            <person name="Wang N."/>
            <person name="Cai L."/>
            <person name="Tong Y."/>
            <person name="Sun Q."/>
            <person name="Chen F."/>
            <person name="Jiao N."/>
        </authorList>
    </citation>
    <scope>NUCLEOTIDE SEQUENCE [LARGE SCALE GENOMIC DNA]</scope>
</reference>
<gene>
    <name evidence="2" type="ORF">SCBWM1_gp41</name>
</gene>
<feature type="region of interest" description="Disordered" evidence="1">
    <location>
        <begin position="36"/>
        <end position="57"/>
    </location>
</feature>
<organism evidence="2 3">
    <name type="scientific">Synechococcus phage S-CBWM1</name>
    <dbReference type="NCBI Taxonomy" id="2053653"/>
    <lineage>
        <taxon>Viruses</taxon>
        <taxon>Duplodnaviria</taxon>
        <taxon>Heunggongvirae</taxon>
        <taxon>Uroviricota</taxon>
        <taxon>Caudoviricetes</taxon>
        <taxon>Aokuangvirus</taxon>
        <taxon>Aokuangvirus SCBWM1</taxon>
    </lineage>
</organism>